<evidence type="ECO:0000313" key="3">
    <source>
        <dbReference type="Proteomes" id="UP000278085"/>
    </source>
</evidence>
<dbReference type="OrthoDB" id="3078443at2"/>
<dbReference type="EMBL" id="RXLQ01000008">
    <property type="protein sequence ID" value="RSZ58067.1"/>
    <property type="molecule type" value="Genomic_DNA"/>
</dbReference>
<proteinExistence type="predicted"/>
<name>A0A430HKJ2_9BURK</name>
<keyword evidence="3" id="KW-1185">Reference proteome</keyword>
<dbReference type="InterPro" id="IPR045506">
    <property type="entry name" value="DUF6484"/>
</dbReference>
<feature type="domain" description="DUF6484" evidence="1">
    <location>
        <begin position="35"/>
        <end position="95"/>
    </location>
</feature>
<sequence>MIVTNMPDLGTAATACAQENDHIAAATSPVTGLVIGTLAGWSNDGLPLVNFDGNPAQGPAPARAFAALTSADIGKMVALQFERGDLGQVAVMGVLHRSARQNEPASPLLLPPSALQVIENGDELRLVANRKLTLQCGRASITLDVDGSVEIRGQDLLSRAAGQNRIKGSSVSLN</sequence>
<organism evidence="2 3">
    <name type="scientific">Massilia atriviolacea</name>
    <dbReference type="NCBI Taxonomy" id="2495579"/>
    <lineage>
        <taxon>Bacteria</taxon>
        <taxon>Pseudomonadati</taxon>
        <taxon>Pseudomonadota</taxon>
        <taxon>Betaproteobacteria</taxon>
        <taxon>Burkholderiales</taxon>
        <taxon>Oxalobacteraceae</taxon>
        <taxon>Telluria group</taxon>
        <taxon>Massilia</taxon>
    </lineage>
</organism>
<dbReference type="Proteomes" id="UP000278085">
    <property type="component" value="Unassembled WGS sequence"/>
</dbReference>
<dbReference type="RefSeq" id="WP_126075271.1">
    <property type="nucleotide sequence ID" value="NZ_CP051166.1"/>
</dbReference>
<accession>A0A430HKJ2</accession>
<dbReference type="AlphaFoldDB" id="A0A430HKJ2"/>
<protein>
    <recommendedName>
        <fullName evidence="1">DUF6484 domain-containing protein</fullName>
    </recommendedName>
</protein>
<reference evidence="2 3" key="1">
    <citation type="submission" date="2018-12" db="EMBL/GenBank/DDBJ databases">
        <authorList>
            <person name="Yang E."/>
        </authorList>
    </citation>
    <scope>NUCLEOTIDE SEQUENCE [LARGE SCALE GENOMIC DNA]</scope>
    <source>
        <strain evidence="2 3">SOD</strain>
    </source>
</reference>
<comment type="caution">
    <text evidence="2">The sequence shown here is derived from an EMBL/GenBank/DDBJ whole genome shotgun (WGS) entry which is preliminary data.</text>
</comment>
<dbReference type="Pfam" id="PF20093">
    <property type="entry name" value="DUF6484"/>
    <property type="match status" value="1"/>
</dbReference>
<evidence type="ECO:0000259" key="1">
    <source>
        <dbReference type="Pfam" id="PF20093"/>
    </source>
</evidence>
<gene>
    <name evidence="2" type="ORF">EJB06_17390</name>
</gene>
<evidence type="ECO:0000313" key="2">
    <source>
        <dbReference type="EMBL" id="RSZ58067.1"/>
    </source>
</evidence>